<comment type="caution">
    <text evidence="3">The sequence shown here is derived from an EMBL/GenBank/DDBJ whole genome shotgun (WGS) entry which is preliminary data.</text>
</comment>
<dbReference type="Gene3D" id="2.40.50.140">
    <property type="entry name" value="Nucleic acid-binding proteins"/>
    <property type="match status" value="1"/>
</dbReference>
<evidence type="ECO:0000256" key="1">
    <source>
        <dbReference type="ARBA" id="ARBA00023125"/>
    </source>
</evidence>
<accession>A0A7C4D945</accession>
<evidence type="ECO:0000313" key="3">
    <source>
        <dbReference type="EMBL" id="HGM57993.1"/>
    </source>
</evidence>
<protein>
    <submittedName>
        <fullName evidence="3">Single-stranded DNA-binding protein</fullName>
    </submittedName>
</protein>
<dbReference type="GO" id="GO:0000724">
    <property type="term" value="P:double-strand break repair via homologous recombination"/>
    <property type="evidence" value="ECO:0007669"/>
    <property type="project" value="TreeGrafter"/>
</dbReference>
<evidence type="ECO:0000256" key="2">
    <source>
        <dbReference type="SAM" id="MobiDB-lite"/>
    </source>
</evidence>
<feature type="compositionally biased region" description="Basic and acidic residues" evidence="2">
    <location>
        <begin position="116"/>
        <end position="135"/>
    </location>
</feature>
<name>A0A7C4D945_STAMA</name>
<proteinExistence type="predicted"/>
<dbReference type="PANTHER" id="PTHR13356:SF0">
    <property type="entry name" value="SOSS COMPLEX SUBUNIT B HOMOLOG"/>
    <property type="match status" value="1"/>
</dbReference>
<dbReference type="PANTHER" id="PTHR13356">
    <property type="entry name" value="OB FOLD NUCLEIC ACID BINDING PROTEIN-RELATED"/>
    <property type="match status" value="1"/>
</dbReference>
<dbReference type="EMBL" id="DTBJ01000003">
    <property type="protein sequence ID" value="HGM57993.1"/>
    <property type="molecule type" value="Genomic_DNA"/>
</dbReference>
<dbReference type="GO" id="GO:0003677">
    <property type="term" value="F:DNA binding"/>
    <property type="evidence" value="ECO:0007669"/>
    <property type="project" value="UniProtKB-KW"/>
</dbReference>
<feature type="region of interest" description="Disordered" evidence="2">
    <location>
        <begin position="101"/>
        <end position="135"/>
    </location>
</feature>
<sequence length="135" mass="15044">MVGSRILIKELKPNQENISIIARVIQTTPSRTINTRKGVRTISNAIIGDESGRVEAVLWGVKAGSLNVNDVVEINGAWTTSFRGKVQLNIGKTSTIKKVDDNLVPPVDSIPETEPESFRKESSQRREFRSRGRMR</sequence>
<organism evidence="3">
    <name type="scientific">Staphylothermus marinus</name>
    <dbReference type="NCBI Taxonomy" id="2280"/>
    <lineage>
        <taxon>Archaea</taxon>
        <taxon>Thermoproteota</taxon>
        <taxon>Thermoprotei</taxon>
        <taxon>Desulfurococcales</taxon>
        <taxon>Desulfurococcaceae</taxon>
        <taxon>Staphylothermus</taxon>
    </lineage>
</organism>
<reference evidence="3" key="1">
    <citation type="journal article" date="2020" name="mSystems">
        <title>Genome- and Community-Level Interaction Insights into Carbon Utilization and Element Cycling Functions of Hydrothermarchaeota in Hydrothermal Sediment.</title>
        <authorList>
            <person name="Zhou Z."/>
            <person name="Liu Y."/>
            <person name="Xu W."/>
            <person name="Pan J."/>
            <person name="Luo Z.H."/>
            <person name="Li M."/>
        </authorList>
    </citation>
    <scope>NUCLEOTIDE SEQUENCE [LARGE SCALE GENOMIC DNA]</scope>
    <source>
        <strain evidence="3">SpSt-642</strain>
    </source>
</reference>
<gene>
    <name evidence="3" type="ORF">ENU14_00140</name>
</gene>
<dbReference type="InterPro" id="IPR012340">
    <property type="entry name" value="NA-bd_OB-fold"/>
</dbReference>
<dbReference type="InterPro" id="IPR051231">
    <property type="entry name" value="SOSS-B"/>
</dbReference>
<keyword evidence="1 3" id="KW-0238">DNA-binding</keyword>
<dbReference type="GO" id="GO:0010212">
    <property type="term" value="P:response to ionizing radiation"/>
    <property type="evidence" value="ECO:0007669"/>
    <property type="project" value="TreeGrafter"/>
</dbReference>
<dbReference type="SUPFAM" id="SSF50249">
    <property type="entry name" value="Nucleic acid-binding proteins"/>
    <property type="match status" value="1"/>
</dbReference>
<dbReference type="CDD" id="cd04491">
    <property type="entry name" value="SoSSB_OBF"/>
    <property type="match status" value="1"/>
</dbReference>
<dbReference type="AlphaFoldDB" id="A0A7C4D945"/>